<protein>
    <submittedName>
        <fullName evidence="2">Uncharacterized protein</fullName>
    </submittedName>
</protein>
<dbReference type="Proteomes" id="UP000194873">
    <property type="component" value="Unassembled WGS sequence"/>
</dbReference>
<evidence type="ECO:0000256" key="1">
    <source>
        <dbReference type="SAM" id="MobiDB-lite"/>
    </source>
</evidence>
<keyword evidence="3" id="KW-1185">Reference proteome</keyword>
<dbReference type="EMBL" id="MTSE01000003">
    <property type="protein sequence ID" value="OUJ74813.1"/>
    <property type="molecule type" value="Genomic_DNA"/>
</dbReference>
<evidence type="ECO:0000313" key="3">
    <source>
        <dbReference type="Proteomes" id="UP000194873"/>
    </source>
</evidence>
<proteinExistence type="predicted"/>
<evidence type="ECO:0000313" key="2">
    <source>
        <dbReference type="EMBL" id="OUJ74813.1"/>
    </source>
</evidence>
<sequence>MKKQASPVPTPRAAALSQSASQYAAGAASAWQNIAGNSSRLADANRRANGPGYAPLAPGQAAPPEAPNRRLTAPSRTTRAPGQRPEPQETIRQVGWREVDRAVGMSTKRKYNLFGIGFGPKVPVFETEKVKLPVYQETDRNKRYYAAVKQENVARIKREGFEPEFGAISAAAPKTVGQFNSQGHIYFFSNEISARDYGQKNIDGDYAVVEFVMPEYQECMPNSEGEFSAAKLYTAQSIAAGCITRIK</sequence>
<comment type="caution">
    <text evidence="2">The sequence shown here is derived from an EMBL/GenBank/DDBJ whole genome shotgun (WGS) entry which is preliminary data.</text>
</comment>
<name>A0A243WGE1_9BACT</name>
<organism evidence="2 3">
    <name type="scientific">Hymenobacter crusticola</name>
    <dbReference type="NCBI Taxonomy" id="1770526"/>
    <lineage>
        <taxon>Bacteria</taxon>
        <taxon>Pseudomonadati</taxon>
        <taxon>Bacteroidota</taxon>
        <taxon>Cytophagia</taxon>
        <taxon>Cytophagales</taxon>
        <taxon>Hymenobacteraceae</taxon>
        <taxon>Hymenobacter</taxon>
    </lineage>
</organism>
<dbReference type="OrthoDB" id="9947954at2"/>
<dbReference type="AlphaFoldDB" id="A0A243WGE1"/>
<gene>
    <name evidence="2" type="ORF">BXP70_08640</name>
</gene>
<dbReference type="RefSeq" id="WP_086593622.1">
    <property type="nucleotide sequence ID" value="NZ_MTSE01000003.1"/>
</dbReference>
<accession>A0A243WGE1</accession>
<reference evidence="2 3" key="1">
    <citation type="submission" date="2017-01" db="EMBL/GenBank/DDBJ databases">
        <title>A new Hymenobacter.</title>
        <authorList>
            <person name="Liang Y."/>
            <person name="Feng F."/>
        </authorList>
    </citation>
    <scope>NUCLEOTIDE SEQUENCE [LARGE SCALE GENOMIC DNA]</scope>
    <source>
        <strain evidence="2">MIMBbqt21</strain>
    </source>
</reference>
<feature type="region of interest" description="Disordered" evidence="1">
    <location>
        <begin position="1"/>
        <end position="29"/>
    </location>
</feature>
<feature type="compositionally biased region" description="Low complexity" evidence="1">
    <location>
        <begin position="13"/>
        <end position="29"/>
    </location>
</feature>
<feature type="region of interest" description="Disordered" evidence="1">
    <location>
        <begin position="42"/>
        <end position="91"/>
    </location>
</feature>